<organism evidence="4 5">
    <name type="scientific">Rhodococcus maanshanensis</name>
    <dbReference type="NCBI Taxonomy" id="183556"/>
    <lineage>
        <taxon>Bacteria</taxon>
        <taxon>Bacillati</taxon>
        <taxon>Actinomycetota</taxon>
        <taxon>Actinomycetes</taxon>
        <taxon>Mycobacteriales</taxon>
        <taxon>Nocardiaceae</taxon>
        <taxon>Rhodococcus</taxon>
    </lineage>
</organism>
<evidence type="ECO:0000259" key="3">
    <source>
        <dbReference type="SMART" id="SM00563"/>
    </source>
</evidence>
<keyword evidence="5" id="KW-1185">Reference proteome</keyword>
<reference evidence="5" key="1">
    <citation type="submission" date="2016-10" db="EMBL/GenBank/DDBJ databases">
        <authorList>
            <person name="Varghese N."/>
            <person name="Submissions S."/>
        </authorList>
    </citation>
    <scope>NUCLEOTIDE SEQUENCE [LARGE SCALE GENOMIC DNA]</scope>
    <source>
        <strain evidence="5">DSM 44675</strain>
    </source>
</reference>
<dbReference type="Pfam" id="PF01553">
    <property type="entry name" value="Acyltransferase"/>
    <property type="match status" value="1"/>
</dbReference>
<sequence length="237" mass="26091">MWYWLFKYVLIGPVLRLFGRPTIEGAEHIPPTGPVILASNHLTVADSFFLVLMVRRRITFVAKSEYFTGTGLKGRLTRWFFSCTGQVPIDRSGADAARGALATATGILEAGGIWGIYPEGSRSPDGRLHRGKTGVMRVALPTGAPVVPVVMRGTPAVNPIGSRMWRFGKVHITVCPPLDLTHHHAAVPSERTVREATDELMRTLLANSEQEYVDAYAARRVGVSLPHEHVPRSYPSR</sequence>
<proteinExistence type="predicted"/>
<dbReference type="Proteomes" id="UP000198677">
    <property type="component" value="Unassembled WGS sequence"/>
</dbReference>
<dbReference type="PANTHER" id="PTHR10434">
    <property type="entry name" value="1-ACYL-SN-GLYCEROL-3-PHOSPHATE ACYLTRANSFERASE"/>
    <property type="match status" value="1"/>
</dbReference>
<accession>A0A1H7NW53</accession>
<keyword evidence="2 4" id="KW-0012">Acyltransferase</keyword>
<name>A0A1H7NW53_9NOCA</name>
<dbReference type="RefSeq" id="WP_072751456.1">
    <property type="nucleotide sequence ID" value="NZ_FOAW01000007.1"/>
</dbReference>
<evidence type="ECO:0000313" key="5">
    <source>
        <dbReference type="Proteomes" id="UP000198677"/>
    </source>
</evidence>
<dbReference type="SUPFAM" id="SSF69593">
    <property type="entry name" value="Glycerol-3-phosphate (1)-acyltransferase"/>
    <property type="match status" value="1"/>
</dbReference>
<evidence type="ECO:0000256" key="2">
    <source>
        <dbReference type="ARBA" id="ARBA00023315"/>
    </source>
</evidence>
<dbReference type="GO" id="GO:0005886">
    <property type="term" value="C:plasma membrane"/>
    <property type="evidence" value="ECO:0007669"/>
    <property type="project" value="TreeGrafter"/>
</dbReference>
<feature type="domain" description="Phospholipid/glycerol acyltransferase" evidence="3">
    <location>
        <begin position="35"/>
        <end position="154"/>
    </location>
</feature>
<protein>
    <submittedName>
        <fullName evidence="4">1-acyl-sn-glycerol-3-phosphate acyltransferase</fullName>
    </submittedName>
</protein>
<dbReference type="CDD" id="cd07989">
    <property type="entry name" value="LPLAT_AGPAT-like"/>
    <property type="match status" value="1"/>
</dbReference>
<dbReference type="AlphaFoldDB" id="A0A1H7NW53"/>
<dbReference type="PANTHER" id="PTHR10434:SF11">
    <property type="entry name" value="1-ACYL-SN-GLYCEROL-3-PHOSPHATE ACYLTRANSFERASE"/>
    <property type="match status" value="1"/>
</dbReference>
<keyword evidence="1 4" id="KW-0808">Transferase</keyword>
<dbReference type="InterPro" id="IPR002123">
    <property type="entry name" value="Plipid/glycerol_acylTrfase"/>
</dbReference>
<gene>
    <name evidence="4" type="ORF">SAMN05444583_107161</name>
</gene>
<evidence type="ECO:0000256" key="1">
    <source>
        <dbReference type="ARBA" id="ARBA00022679"/>
    </source>
</evidence>
<dbReference type="OrthoDB" id="9808424at2"/>
<dbReference type="GO" id="GO:0003841">
    <property type="term" value="F:1-acylglycerol-3-phosphate O-acyltransferase activity"/>
    <property type="evidence" value="ECO:0007669"/>
    <property type="project" value="TreeGrafter"/>
</dbReference>
<dbReference type="EMBL" id="FOAW01000007">
    <property type="protein sequence ID" value="SEL27529.1"/>
    <property type="molecule type" value="Genomic_DNA"/>
</dbReference>
<evidence type="ECO:0000313" key="4">
    <source>
        <dbReference type="EMBL" id="SEL27529.1"/>
    </source>
</evidence>
<dbReference type="SMART" id="SM00563">
    <property type="entry name" value="PlsC"/>
    <property type="match status" value="1"/>
</dbReference>
<dbReference type="GO" id="GO:0006654">
    <property type="term" value="P:phosphatidic acid biosynthetic process"/>
    <property type="evidence" value="ECO:0007669"/>
    <property type="project" value="TreeGrafter"/>
</dbReference>